<dbReference type="EC" id="2.7.7.38" evidence="4"/>
<dbReference type="EMBL" id="OBEN01000007">
    <property type="protein sequence ID" value="SNZ15144.1"/>
    <property type="molecule type" value="Genomic_DNA"/>
</dbReference>
<evidence type="ECO:0000256" key="3">
    <source>
        <dbReference type="ARBA" id="ARBA00022985"/>
    </source>
</evidence>
<comment type="catalytic activity">
    <reaction evidence="4">
        <text>3-deoxy-alpha-D-manno-oct-2-ulosonate + CTP = CMP-3-deoxy-beta-D-manno-octulosonate + diphosphate</text>
        <dbReference type="Rhea" id="RHEA:23448"/>
        <dbReference type="ChEBI" id="CHEBI:33019"/>
        <dbReference type="ChEBI" id="CHEBI:37563"/>
        <dbReference type="ChEBI" id="CHEBI:85986"/>
        <dbReference type="ChEBI" id="CHEBI:85987"/>
        <dbReference type="EC" id="2.7.7.38"/>
    </reaction>
</comment>
<evidence type="ECO:0000256" key="4">
    <source>
        <dbReference type="HAMAP-Rule" id="MF_00057"/>
    </source>
</evidence>
<protein>
    <recommendedName>
        <fullName evidence="4">3-deoxy-manno-octulosonate cytidylyltransferase</fullName>
        <ecNumber evidence="4">2.7.7.38</ecNumber>
    </recommendedName>
    <alternativeName>
        <fullName evidence="4">CMP-2-keto-3-deoxyoctulosonic acid synthase</fullName>
        <shortName evidence="4">CKS</shortName>
        <shortName evidence="4">CMP-KDO synthase</shortName>
    </alternativeName>
</protein>
<keyword evidence="4" id="KW-0963">Cytoplasm</keyword>
<dbReference type="NCBIfam" id="NF003952">
    <property type="entry name" value="PRK05450.1-5"/>
    <property type="match status" value="1"/>
</dbReference>
<dbReference type="AlphaFoldDB" id="A0A285P074"/>
<dbReference type="GO" id="GO:0008690">
    <property type="term" value="F:3-deoxy-manno-octulosonate cytidylyltransferase activity"/>
    <property type="evidence" value="ECO:0007669"/>
    <property type="project" value="UniProtKB-UniRule"/>
</dbReference>
<gene>
    <name evidence="4" type="primary">kdsB</name>
    <name evidence="5" type="ORF">SAMN06265353_1301</name>
</gene>
<dbReference type="Pfam" id="PF02348">
    <property type="entry name" value="CTP_transf_3"/>
    <property type="match status" value="1"/>
</dbReference>
<dbReference type="Proteomes" id="UP000218627">
    <property type="component" value="Unassembled WGS sequence"/>
</dbReference>
<dbReference type="CDD" id="cd02517">
    <property type="entry name" value="CMP-KDO-Synthetase"/>
    <property type="match status" value="1"/>
</dbReference>
<dbReference type="InterPro" id="IPR003329">
    <property type="entry name" value="Cytidylyl_trans"/>
</dbReference>
<dbReference type="UniPathway" id="UPA00358">
    <property type="reaction ID" value="UER00476"/>
</dbReference>
<dbReference type="GO" id="GO:0005829">
    <property type="term" value="C:cytosol"/>
    <property type="evidence" value="ECO:0007669"/>
    <property type="project" value="TreeGrafter"/>
</dbReference>
<keyword evidence="1 4" id="KW-0808">Transferase</keyword>
<evidence type="ECO:0000313" key="5">
    <source>
        <dbReference type="EMBL" id="SNZ15144.1"/>
    </source>
</evidence>
<keyword evidence="3 4" id="KW-0448">Lipopolysaccharide biosynthesis</keyword>
<evidence type="ECO:0000256" key="2">
    <source>
        <dbReference type="ARBA" id="ARBA00022695"/>
    </source>
</evidence>
<reference evidence="6" key="1">
    <citation type="submission" date="2017-09" db="EMBL/GenBank/DDBJ databases">
        <authorList>
            <person name="Varghese N."/>
            <person name="Submissions S."/>
        </authorList>
    </citation>
    <scope>NUCLEOTIDE SEQUENCE [LARGE SCALE GENOMIC DNA]</scope>
    <source>
        <strain evidence="6">DSM 2913</strain>
    </source>
</reference>
<evidence type="ECO:0000256" key="1">
    <source>
        <dbReference type="ARBA" id="ARBA00022679"/>
    </source>
</evidence>
<dbReference type="InterPro" id="IPR004528">
    <property type="entry name" value="KdsB"/>
</dbReference>
<proteinExistence type="inferred from homology"/>
<dbReference type="OrthoDB" id="9815559at2"/>
<comment type="similarity">
    <text evidence="4">Belongs to the KdsB family.</text>
</comment>
<accession>A0A285P074</accession>
<comment type="subcellular location">
    <subcellularLocation>
        <location evidence="4">Cytoplasm</location>
    </subcellularLocation>
</comment>
<dbReference type="GO" id="GO:0033468">
    <property type="term" value="P:CMP-keto-3-deoxy-D-manno-octulosonic acid biosynthetic process"/>
    <property type="evidence" value="ECO:0007669"/>
    <property type="project" value="UniProtKB-UniRule"/>
</dbReference>
<dbReference type="SUPFAM" id="SSF53448">
    <property type="entry name" value="Nucleotide-diphospho-sugar transferases"/>
    <property type="match status" value="1"/>
</dbReference>
<dbReference type="GO" id="GO:0009103">
    <property type="term" value="P:lipopolysaccharide biosynthetic process"/>
    <property type="evidence" value="ECO:0007669"/>
    <property type="project" value="UniProtKB-UniRule"/>
</dbReference>
<keyword evidence="6" id="KW-1185">Reference proteome</keyword>
<keyword evidence="2 4" id="KW-0548">Nucleotidyltransferase</keyword>
<organism evidence="5 6">
    <name type="scientific">Hydrogenobacter hydrogenophilus</name>
    <dbReference type="NCBI Taxonomy" id="35835"/>
    <lineage>
        <taxon>Bacteria</taxon>
        <taxon>Pseudomonadati</taxon>
        <taxon>Aquificota</taxon>
        <taxon>Aquificia</taxon>
        <taxon>Aquificales</taxon>
        <taxon>Aquificaceae</taxon>
        <taxon>Hydrogenobacter</taxon>
    </lineage>
</organism>
<dbReference type="NCBIfam" id="TIGR00466">
    <property type="entry name" value="kdsB"/>
    <property type="match status" value="1"/>
</dbReference>
<evidence type="ECO:0000313" key="6">
    <source>
        <dbReference type="Proteomes" id="UP000218627"/>
    </source>
</evidence>
<dbReference type="PANTHER" id="PTHR42866:SF2">
    <property type="entry name" value="3-DEOXY-MANNO-OCTULOSONATE CYTIDYLYLTRANSFERASE, MITOCHONDRIAL"/>
    <property type="match status" value="1"/>
</dbReference>
<sequence>MRKLIVIPARLSSTRLKEKPLKVLAGKPLIRWVAEGCLKTGEEVLLATDSEKIASVVKDLPIKVVYTPADLPSGSDRVAYAIKEEDVDYVINYQGDEPFVYPEDVSRLFKALEDFSVATLALRDEKAYEDPSSVKVVLAKDGTALYFSRSAIPFFVESPSGIYPLKHVGIYAFRKEVLMEFTRWDRGELERRESLEQLRLLENGVKIKVLLTQNYYHGVDTEEDAKLVSERLLKSFTQ</sequence>
<comment type="pathway">
    <text evidence="4">Nucleotide-sugar biosynthesis; CMP-3-deoxy-D-manno-octulosonate biosynthesis; CMP-3-deoxy-D-manno-octulosonate from 3-deoxy-D-manno-octulosonate and CTP: step 1/1.</text>
</comment>
<dbReference type="PANTHER" id="PTHR42866">
    <property type="entry name" value="3-DEOXY-MANNO-OCTULOSONATE CYTIDYLYLTRANSFERASE"/>
    <property type="match status" value="1"/>
</dbReference>
<dbReference type="RefSeq" id="WP_096602577.1">
    <property type="nucleotide sequence ID" value="NZ_OBEN01000007.1"/>
</dbReference>
<dbReference type="HAMAP" id="MF_00057">
    <property type="entry name" value="KdsB"/>
    <property type="match status" value="1"/>
</dbReference>
<comment type="function">
    <text evidence="4">Activates KDO (a required 8-carbon sugar) for incorporation into bacterial lipopolysaccharide in Gram-negative bacteria.</text>
</comment>
<dbReference type="Gene3D" id="3.90.550.10">
    <property type="entry name" value="Spore Coat Polysaccharide Biosynthesis Protein SpsA, Chain A"/>
    <property type="match status" value="1"/>
</dbReference>
<dbReference type="InterPro" id="IPR029044">
    <property type="entry name" value="Nucleotide-diphossugar_trans"/>
</dbReference>
<name>A0A285P074_9AQUI</name>